<evidence type="ECO:0000313" key="2">
    <source>
        <dbReference type="EMBL" id="KTD35642.1"/>
    </source>
</evidence>
<keyword evidence="4" id="KW-1185">Reference proteome</keyword>
<feature type="compositionally biased region" description="Polar residues" evidence="1">
    <location>
        <begin position="1082"/>
        <end position="1092"/>
    </location>
</feature>
<reference evidence="2 4" key="1">
    <citation type="submission" date="2015-11" db="EMBL/GenBank/DDBJ databases">
        <title>Genomic analysis of 38 Legionella species identifies large and diverse effector repertoires.</title>
        <authorList>
            <person name="Burstein D."/>
            <person name="Amaro F."/>
            <person name="Zusman T."/>
            <person name="Lifshitz Z."/>
            <person name="Cohen O."/>
            <person name="Gilbert J.A."/>
            <person name="Pupko T."/>
            <person name="Shuman H.A."/>
            <person name="Segal G."/>
        </authorList>
    </citation>
    <scope>NUCLEOTIDE SEQUENCE [LARGE SCALE GENOMIC DNA]</scope>
    <source>
        <strain evidence="2 4">ATCC 43877</strain>
    </source>
</reference>
<organism evidence="3 5">
    <name type="scientific">Legionella moravica</name>
    <dbReference type="NCBI Taxonomy" id="39962"/>
    <lineage>
        <taxon>Bacteria</taxon>
        <taxon>Pseudomonadati</taxon>
        <taxon>Pseudomonadota</taxon>
        <taxon>Gammaproteobacteria</taxon>
        <taxon>Legionellales</taxon>
        <taxon>Legionellaceae</taxon>
        <taxon>Legionella</taxon>
    </lineage>
</organism>
<evidence type="ECO:0000313" key="3">
    <source>
        <dbReference type="EMBL" id="STX62772.1"/>
    </source>
</evidence>
<proteinExistence type="predicted"/>
<feature type="compositionally biased region" description="Basic and acidic residues" evidence="1">
    <location>
        <begin position="1071"/>
        <end position="1081"/>
    </location>
</feature>
<dbReference type="EMBL" id="LNYN01000014">
    <property type="protein sequence ID" value="KTD35642.1"/>
    <property type="molecule type" value="Genomic_DNA"/>
</dbReference>
<accession>A0A378JZ63</accession>
<dbReference type="EMBL" id="UGOG01000001">
    <property type="protein sequence ID" value="STX62772.1"/>
    <property type="molecule type" value="Genomic_DNA"/>
</dbReference>
<evidence type="ECO:0000256" key="1">
    <source>
        <dbReference type="SAM" id="MobiDB-lite"/>
    </source>
</evidence>
<reference evidence="3 5" key="2">
    <citation type="submission" date="2018-06" db="EMBL/GenBank/DDBJ databases">
        <authorList>
            <consortium name="Pathogen Informatics"/>
            <person name="Doyle S."/>
        </authorList>
    </citation>
    <scope>NUCLEOTIDE SEQUENCE [LARGE SCALE GENOMIC DNA]</scope>
    <source>
        <strain evidence="3 5">NCTC12239</strain>
    </source>
</reference>
<evidence type="ECO:0000313" key="4">
    <source>
        <dbReference type="Proteomes" id="UP000054985"/>
    </source>
</evidence>
<dbReference type="InterPro" id="IPR036770">
    <property type="entry name" value="Ankyrin_rpt-contain_sf"/>
</dbReference>
<dbReference type="OrthoDB" id="6875796at2"/>
<evidence type="ECO:0000313" key="5">
    <source>
        <dbReference type="Proteomes" id="UP000254040"/>
    </source>
</evidence>
<gene>
    <name evidence="2" type="ORF">Lmor_1089</name>
    <name evidence="3" type="ORF">NCTC12239_01711</name>
</gene>
<dbReference type="Proteomes" id="UP000054985">
    <property type="component" value="Unassembled WGS sequence"/>
</dbReference>
<dbReference type="Proteomes" id="UP000254040">
    <property type="component" value="Unassembled WGS sequence"/>
</dbReference>
<sequence>MLKLNSPEEHSAHPLIKNIPWSIFSSPDFFNSQISKEELFRLKKPLEESSQRLLLREREYCSVLCVLFGHWNETDQVLLDAIKNNMKVLDIIALKAIMISGRTSLLRCFIENMSLDNREKLRIDTYILNILSGRILSPDDVCVFEIFEELIPSLITKLMNSDTRLSLWRVATSQGCFEILKLFARHMEPETIKKTISMQEFKLYSLGLMNPNQLQITHYFESFFEEYSPEDMILAGDLDVLVRALSSGHQTVINYFLAYPRVFSKVDKIRQTDLQIKVDQFIQFQLDKWRYAEEMPASSNTDACFSLQEIGLAMLFARRFIRQDTFTAHEYLRKLLHIQSLAKHMHRDWIPDEGDSCCRQPNGLLRLALSERKISLAKCLLSLPAVRELARAENYYNAEIPSCFAIETFANKCDEQRWNGINDLERSTDEDCIFRLYQMTKTMVLSKPGHFACPESAKNDFFEHYAHCAREDEHYHGRVLSHLFSSHYGVMKLFVLLNQGLCISYVGNNHQECRNQIHGVGNRFNRGMVSQEEHHNFECFSNHLDFLINTDSRIEVLDYFHAALIKHYINTYIFPDNKPSFIMAKKPKEVWFDMVANGNFFVLEYLYVLMRIGGVQLYSENFKRFTLSRFFDQSVTQARKECDYLLDIYTDKFDDICIQSCASKIATGMAKELLIEDFSLNLKKIKTYQIIHKYAQKSYGCWDREQLNALSMAKFIKLAGLLALRFEHYTFFDVLLQLSKDLGPVYRYYNTQYLNQGLMSIPGISISQGKLSFRIDKVGEFQNTWTDIVTLFRSPEIMEPFWVFLEGKIEPKIKHVPDVPNELKHNNIHFFEISYPGQTTMDWYLSLSPEQRKLNQALHLTLLELERENGFNLERESTGDVVPRFHGFVDSEYANNLLLSRYLFKECSKYLPGILHGENGHRLQWAAISFFIQQGTIRLPEGKNVHDFLSYVIKNNLWTTLVDHYECNFGGPHFIASWLRNTSQYPSLQKAMVIGFCNRMNKFIQNLPNENNVWNYERLILLQSCFEEQFSTQLPRIKVEEIRHPMKKYYADSNGVLFWGVYDKGKRTDYGDRVSDDESQHHSPASSSHLFV</sequence>
<feature type="region of interest" description="Disordered" evidence="1">
    <location>
        <begin position="1071"/>
        <end position="1092"/>
    </location>
</feature>
<protein>
    <submittedName>
        <fullName evidence="3">Ankyrin repeat protein</fullName>
    </submittedName>
</protein>
<dbReference type="RefSeq" id="WP_028384639.1">
    <property type="nucleotide sequence ID" value="NZ_CAAAJG010000014.1"/>
</dbReference>
<dbReference type="Gene3D" id="1.25.40.20">
    <property type="entry name" value="Ankyrin repeat-containing domain"/>
    <property type="match status" value="1"/>
</dbReference>
<dbReference type="AlphaFoldDB" id="A0A378JZ63"/>
<name>A0A378JZ63_9GAMM</name>